<dbReference type="GO" id="GO:0051287">
    <property type="term" value="F:NAD binding"/>
    <property type="evidence" value="ECO:0007669"/>
    <property type="project" value="InterPro"/>
</dbReference>
<dbReference type="GO" id="GO:0006564">
    <property type="term" value="P:L-serine biosynthetic process"/>
    <property type="evidence" value="ECO:0007669"/>
    <property type="project" value="UniProtKB-ARBA"/>
</dbReference>
<dbReference type="PROSITE" id="PS00065">
    <property type="entry name" value="D_2_HYDROXYACID_DH_1"/>
    <property type="match status" value="1"/>
</dbReference>
<sequence>MSTNTNSLDKNKIKILLLEGVHQSALDALHDAGYTNIEYHKTALAEDELIEKISDAHFIGIRSRTQLTEKVLEKANKLAAIGCFCIGTNQVNLEAASSKGIVVFNAPYSNTRSVAELVLGQLILLLRAIPAKNAACHRGGWIKSAVGSYETRGKRLGIIGYGSIGTQLSVLAESLGMEVCFYDIITKLPLGNARQIKSLKELLSTSDIISLHVPETNSTKMMIGAKEVSQMKKGSIFINASRGTVADLDAVAEAIKAGDLGGAAVDVFPVEPKGNAEEFVSPLRGLDNVILTPHIGGSTMEAQENIGIEVAEKLIKYSDVGTTIAAVNFPEVALPAQADNHRILHIHENRPGVLSNINAIFSEHNINITGQYLRTTEKLGYMVMDVDAEEGELALEKVKQVEGTVKARVLF</sequence>
<dbReference type="InterPro" id="IPR029752">
    <property type="entry name" value="D-isomer_DH_CS1"/>
</dbReference>
<evidence type="ECO:0000256" key="5">
    <source>
        <dbReference type="ARBA" id="ARBA00013143"/>
    </source>
</evidence>
<dbReference type="InterPro" id="IPR045865">
    <property type="entry name" value="ACT-like_dom_sf"/>
</dbReference>
<evidence type="ECO:0000256" key="8">
    <source>
        <dbReference type="ARBA" id="ARBA00023027"/>
    </source>
</evidence>
<dbReference type="SUPFAM" id="SSF55021">
    <property type="entry name" value="ACT-like"/>
    <property type="match status" value="1"/>
</dbReference>
<dbReference type="Pfam" id="PF00389">
    <property type="entry name" value="2-Hacid_dh"/>
    <property type="match status" value="1"/>
</dbReference>
<evidence type="ECO:0000313" key="14">
    <source>
        <dbReference type="EMBL" id="MBJ7536518.1"/>
    </source>
</evidence>
<evidence type="ECO:0000256" key="3">
    <source>
        <dbReference type="ARBA" id="ARBA00005854"/>
    </source>
</evidence>
<dbReference type="InterPro" id="IPR036291">
    <property type="entry name" value="NAD(P)-bd_dom_sf"/>
</dbReference>
<dbReference type="Pfam" id="PF02826">
    <property type="entry name" value="2-Hacid_dh_C"/>
    <property type="match status" value="1"/>
</dbReference>
<evidence type="ECO:0000256" key="4">
    <source>
        <dbReference type="ARBA" id="ARBA00013001"/>
    </source>
</evidence>
<feature type="domain" description="ACT" evidence="13">
    <location>
        <begin position="342"/>
        <end position="411"/>
    </location>
</feature>
<dbReference type="InterPro" id="IPR002912">
    <property type="entry name" value="ACT_dom"/>
</dbReference>
<evidence type="ECO:0000256" key="1">
    <source>
        <dbReference type="ARBA" id="ARBA00003800"/>
    </source>
</evidence>
<keyword evidence="8" id="KW-0520">NAD</keyword>
<dbReference type="Pfam" id="PF22629">
    <property type="entry name" value="ACT_AHAS_ss"/>
    <property type="match status" value="1"/>
</dbReference>
<evidence type="ECO:0000256" key="11">
    <source>
        <dbReference type="ARBA" id="ARBA00048731"/>
    </source>
</evidence>
<dbReference type="InterPro" id="IPR006139">
    <property type="entry name" value="D-isomer_2_OHA_DH_cat_dom"/>
</dbReference>
<dbReference type="RefSeq" id="WP_199466610.1">
    <property type="nucleotide sequence ID" value="NZ_JAEMNX010000001.1"/>
</dbReference>
<dbReference type="InterPro" id="IPR054480">
    <property type="entry name" value="AHAS_small-like_ACT"/>
</dbReference>
<dbReference type="CDD" id="cd12176">
    <property type="entry name" value="PGDH_3"/>
    <property type="match status" value="1"/>
</dbReference>
<dbReference type="GO" id="GO:0004617">
    <property type="term" value="F:phosphoglycerate dehydrogenase activity"/>
    <property type="evidence" value="ECO:0007669"/>
    <property type="project" value="UniProtKB-EC"/>
</dbReference>
<name>A0A934JLE7_9GAMM</name>
<dbReference type="EMBL" id="JAEMNX010000001">
    <property type="protein sequence ID" value="MBJ7536518.1"/>
    <property type="molecule type" value="Genomic_DNA"/>
</dbReference>
<evidence type="ECO:0000256" key="10">
    <source>
        <dbReference type="ARBA" id="ARBA00048126"/>
    </source>
</evidence>
<dbReference type="FunFam" id="3.40.50.720:FF:000041">
    <property type="entry name" value="D-3-phosphoglycerate dehydrogenase"/>
    <property type="match status" value="1"/>
</dbReference>
<keyword evidence="7 12" id="KW-0560">Oxidoreductase</keyword>
<comment type="function">
    <text evidence="1">Catalyzes the reversible oxidation of 3-phospho-D-glycerate to 3-phosphonooxypyruvate, the first step of the phosphorylated L-serine biosynthesis pathway. Also catalyzes the reversible oxidation of 2-hydroxyglutarate to 2-oxoglutarate.</text>
</comment>
<accession>A0A934JLE7</accession>
<dbReference type="Proteomes" id="UP000628710">
    <property type="component" value="Unassembled WGS sequence"/>
</dbReference>
<evidence type="ECO:0000256" key="7">
    <source>
        <dbReference type="ARBA" id="ARBA00023002"/>
    </source>
</evidence>
<comment type="catalytic activity">
    <reaction evidence="10">
        <text>(R)-2-hydroxyglutarate + NAD(+) = 2-oxoglutarate + NADH + H(+)</text>
        <dbReference type="Rhea" id="RHEA:49612"/>
        <dbReference type="ChEBI" id="CHEBI:15378"/>
        <dbReference type="ChEBI" id="CHEBI:15801"/>
        <dbReference type="ChEBI" id="CHEBI:16810"/>
        <dbReference type="ChEBI" id="CHEBI:57540"/>
        <dbReference type="ChEBI" id="CHEBI:57945"/>
        <dbReference type="EC" id="1.1.1.399"/>
    </reaction>
</comment>
<keyword evidence="15" id="KW-1185">Reference proteome</keyword>
<comment type="similarity">
    <text evidence="3 12">Belongs to the D-isomer specific 2-hydroxyacid dehydrogenase family.</text>
</comment>
<organism evidence="14 15">
    <name type="scientific">Marinomonas transparens</name>
    <dbReference type="NCBI Taxonomy" id="2795388"/>
    <lineage>
        <taxon>Bacteria</taxon>
        <taxon>Pseudomonadati</taxon>
        <taxon>Pseudomonadota</taxon>
        <taxon>Gammaproteobacteria</taxon>
        <taxon>Oceanospirillales</taxon>
        <taxon>Oceanospirillaceae</taxon>
        <taxon>Marinomonas</taxon>
    </lineage>
</organism>
<comment type="pathway">
    <text evidence="2">Amino-acid biosynthesis; L-serine biosynthesis; L-serine from 3-phospho-D-glycerate: step 1/3.</text>
</comment>
<dbReference type="PROSITE" id="PS00670">
    <property type="entry name" value="D_2_HYDROXYACID_DH_2"/>
    <property type="match status" value="1"/>
</dbReference>
<dbReference type="PANTHER" id="PTHR43761:SF1">
    <property type="entry name" value="D-ISOMER SPECIFIC 2-HYDROXYACID DEHYDROGENASE CATALYTIC DOMAIN-CONTAINING PROTEIN-RELATED"/>
    <property type="match status" value="1"/>
</dbReference>
<dbReference type="SUPFAM" id="SSF51735">
    <property type="entry name" value="NAD(P)-binding Rossmann-fold domains"/>
    <property type="match status" value="1"/>
</dbReference>
<protein>
    <recommendedName>
        <fullName evidence="6">D-3-phosphoglycerate dehydrogenase</fullName>
        <ecNumber evidence="4">1.1.1.399</ecNumber>
        <ecNumber evidence="5">1.1.1.95</ecNumber>
    </recommendedName>
    <alternativeName>
        <fullName evidence="9">2-oxoglutarate reductase</fullName>
    </alternativeName>
</protein>
<dbReference type="PROSITE" id="PS51671">
    <property type="entry name" value="ACT"/>
    <property type="match status" value="1"/>
</dbReference>
<dbReference type="CDD" id="cd04901">
    <property type="entry name" value="ACT_3PGDH"/>
    <property type="match status" value="1"/>
</dbReference>
<dbReference type="NCBIfam" id="NF008759">
    <property type="entry name" value="PRK11790.1"/>
    <property type="match status" value="1"/>
</dbReference>
<proteinExistence type="inferred from homology"/>
<dbReference type="SUPFAM" id="SSF52283">
    <property type="entry name" value="Formate/glycerate dehydrogenase catalytic domain-like"/>
    <property type="match status" value="1"/>
</dbReference>
<evidence type="ECO:0000313" key="15">
    <source>
        <dbReference type="Proteomes" id="UP000628710"/>
    </source>
</evidence>
<evidence type="ECO:0000259" key="13">
    <source>
        <dbReference type="PROSITE" id="PS51671"/>
    </source>
</evidence>
<comment type="caution">
    <text evidence="14">The sequence shown here is derived from an EMBL/GenBank/DDBJ whole genome shotgun (WGS) entry which is preliminary data.</text>
</comment>
<dbReference type="Gene3D" id="3.30.70.260">
    <property type="match status" value="1"/>
</dbReference>
<dbReference type="PANTHER" id="PTHR43761">
    <property type="entry name" value="D-ISOMER SPECIFIC 2-HYDROXYACID DEHYDROGENASE FAMILY PROTEIN (AFU_ORTHOLOGUE AFUA_1G13630)"/>
    <property type="match status" value="1"/>
</dbReference>
<evidence type="ECO:0000256" key="12">
    <source>
        <dbReference type="RuleBase" id="RU003719"/>
    </source>
</evidence>
<evidence type="ECO:0000256" key="6">
    <source>
        <dbReference type="ARBA" id="ARBA00021582"/>
    </source>
</evidence>
<comment type="catalytic activity">
    <reaction evidence="11">
        <text>(2R)-3-phosphoglycerate + NAD(+) = 3-phosphooxypyruvate + NADH + H(+)</text>
        <dbReference type="Rhea" id="RHEA:12641"/>
        <dbReference type="ChEBI" id="CHEBI:15378"/>
        <dbReference type="ChEBI" id="CHEBI:18110"/>
        <dbReference type="ChEBI" id="CHEBI:57540"/>
        <dbReference type="ChEBI" id="CHEBI:57945"/>
        <dbReference type="ChEBI" id="CHEBI:58272"/>
        <dbReference type="EC" id="1.1.1.95"/>
    </reaction>
</comment>
<evidence type="ECO:0000256" key="9">
    <source>
        <dbReference type="ARBA" id="ARBA00030455"/>
    </source>
</evidence>
<dbReference type="EC" id="1.1.1.95" evidence="5"/>
<dbReference type="AlphaFoldDB" id="A0A934JLE7"/>
<dbReference type="GO" id="GO:0047545">
    <property type="term" value="F:(S)-2-hydroxyglutarate dehydrogenase activity"/>
    <property type="evidence" value="ECO:0007669"/>
    <property type="project" value="UniProtKB-ARBA"/>
</dbReference>
<gene>
    <name evidence="14" type="primary">serA</name>
    <name evidence="14" type="ORF">I8J31_02355</name>
</gene>
<dbReference type="InterPro" id="IPR050418">
    <property type="entry name" value="D-iso_2-hydroxyacid_DH_PdxB"/>
</dbReference>
<dbReference type="InterPro" id="IPR029753">
    <property type="entry name" value="D-isomer_DH_CS"/>
</dbReference>
<dbReference type="InterPro" id="IPR006140">
    <property type="entry name" value="D-isomer_DH_NAD-bd"/>
</dbReference>
<reference evidence="14" key="1">
    <citation type="submission" date="2020-12" db="EMBL/GenBank/DDBJ databases">
        <title>Marinomonas arctica sp. nov., a psychrotolerant bacterium isolated from the Arctic.</title>
        <authorList>
            <person name="Zhang Y."/>
        </authorList>
    </citation>
    <scope>NUCLEOTIDE SEQUENCE</scope>
    <source>
        <strain evidence="14">C1424</strain>
    </source>
</reference>
<evidence type="ECO:0000256" key="2">
    <source>
        <dbReference type="ARBA" id="ARBA00005216"/>
    </source>
</evidence>
<dbReference type="Gene3D" id="3.40.50.720">
    <property type="entry name" value="NAD(P)-binding Rossmann-like Domain"/>
    <property type="match status" value="2"/>
</dbReference>
<dbReference type="EC" id="1.1.1.399" evidence="4"/>